<evidence type="ECO:0000256" key="1">
    <source>
        <dbReference type="ARBA" id="ARBA00004229"/>
    </source>
</evidence>
<evidence type="ECO:0000313" key="9">
    <source>
        <dbReference type="EMBL" id="KAL3826942.1"/>
    </source>
</evidence>
<sequence length="1127" mass="121397">MGNAPSKGEAVRSDVDNVNDGLGVDDEDGGGGGGGGGGGNICRLPTSHRGGRQRDAFLPVDDVVVVAGGGGGNDDVGMGRGHPPPPLPPPLPPRPSPTLHSPGGGSAPMMMCSIGPPSVSSTSCDSSYATQDVSPLSGGPYNEDGGVYSTTHNRGYPSSQFSPDISIATPTRTNKTVPRPRQTEDDDGGLFDCVKSNNVSVAAISPPPSPSLPSTTSPILPGESTEPFPSSRLPAEQSKNIPSSHHGSSPSLTSLFGACMRSSDANDDDDDNEYANMDLKSCSDHDSHQGGGGGNRRNAANYPLRRQISAGSASSQVSSVYSHNSYCRNDSDHGKSVSQYGSRSSLLSAFSSSSNASTSQRQRQRQRRPSQHDSSSFLFTEDESNMQDGDMPTYDSDMGRVRTYHVVTTAALPWMTGTAVNPLLRAAHLVRRNRELLRRRGGGEELERKDGWVREVGGDCDGNDGVSPIDTEPASPTEVVSTTIDGARGGVMEALCWETRNEEGNQVGKDGSALATMGDLDQMAPSPPSPCSLDYSCLSLAEVGDASDDHSTTATCVIDDNPRVDGATTHGSDITSSVDSTLAQSQHEVDKSNEKLGQVKLVPSKVESKMTQSQQSDDVSNEKLGQVSLVIPWLTNARDRIKLYGPADVIRDLNDKNTQIPEEEEKEGMGNKATRPKFATQEEQEAYIRSWLANDAGMPEEAKELKILFYPARFHKFYNSIFALGDICDLIPDKSADVCILEEPEHLNWYRAPGCPTWSSKFAHCVGIIHTNYKAYAREHAPAGFLAAPLLAGVNSMVVQANCHRVVKLSGVLQEFAPLSECIENVHGIRETFLKEGERRRKMSTTTTTTTTTPVRSRRRIYFIGKLLWAKGFDQLLELESSYRDRSGDFFEIDIFGSGPDELEIKRAFSGGVAGVADDNGSGILYSLNKKWSSSDLSKKWSSSDLHRKLSSTDLHLKWSNGRRQRLPANFNGKVDHSALAGDEYLIFVNPSLTEVLCTTTAEAIAMGKWAIVPSHPSNAFFVQFPNCLSYRNRREFVSTLRYALNNDPPHLSDELSSLLSWEAATARCVSAAAVSKREESRNCRFCRAKEEKTLKSTLSGLINSVCAPSSSPCSSEASGSVGASLP</sequence>
<evidence type="ECO:0000313" key="10">
    <source>
        <dbReference type="Proteomes" id="UP001530377"/>
    </source>
</evidence>
<dbReference type="GO" id="GO:0016740">
    <property type="term" value="F:transferase activity"/>
    <property type="evidence" value="ECO:0007669"/>
    <property type="project" value="UniProtKB-KW"/>
</dbReference>
<dbReference type="Gene3D" id="3.40.50.2000">
    <property type="entry name" value="Glycogen Phosphorylase B"/>
    <property type="match status" value="1"/>
</dbReference>
<dbReference type="Proteomes" id="UP001530377">
    <property type="component" value="Unassembled WGS sequence"/>
</dbReference>
<keyword evidence="7" id="KW-0472">Membrane</keyword>
<evidence type="ECO:0000256" key="4">
    <source>
        <dbReference type="ARBA" id="ARBA00022528"/>
    </source>
</evidence>
<accession>A0ABD3SRT1</accession>
<dbReference type="GO" id="GO:0016020">
    <property type="term" value="C:membrane"/>
    <property type="evidence" value="ECO:0007669"/>
    <property type="project" value="UniProtKB-SubCell"/>
</dbReference>
<evidence type="ECO:0000256" key="8">
    <source>
        <dbReference type="SAM" id="MobiDB-lite"/>
    </source>
</evidence>
<feature type="region of interest" description="Disordered" evidence="8">
    <location>
        <begin position="458"/>
        <end position="479"/>
    </location>
</feature>
<feature type="region of interest" description="Disordered" evidence="8">
    <location>
        <begin position="1"/>
        <end position="250"/>
    </location>
</feature>
<gene>
    <name evidence="9" type="ORF">ACHAXA_006022</name>
</gene>
<feature type="compositionally biased region" description="Low complexity" evidence="8">
    <location>
        <begin position="118"/>
        <end position="127"/>
    </location>
</feature>
<feature type="compositionally biased region" description="Low complexity" evidence="8">
    <location>
        <begin position="212"/>
        <end position="221"/>
    </location>
</feature>
<dbReference type="EMBL" id="JALLPB020000011">
    <property type="protein sequence ID" value="KAL3826942.1"/>
    <property type="molecule type" value="Genomic_DNA"/>
</dbReference>
<evidence type="ECO:0000256" key="2">
    <source>
        <dbReference type="ARBA" id="ARBA00004370"/>
    </source>
</evidence>
<feature type="compositionally biased region" description="Polar residues" evidence="8">
    <location>
        <begin position="148"/>
        <end position="176"/>
    </location>
</feature>
<keyword evidence="6" id="KW-0808">Transferase</keyword>
<feature type="compositionally biased region" description="Gly residues" evidence="8">
    <location>
        <begin position="67"/>
        <end position="80"/>
    </location>
</feature>
<name>A0ABD3SRT1_9STRA</name>
<evidence type="ECO:0000256" key="7">
    <source>
        <dbReference type="ARBA" id="ARBA00023136"/>
    </source>
</evidence>
<evidence type="ECO:0000256" key="6">
    <source>
        <dbReference type="ARBA" id="ARBA00022679"/>
    </source>
</evidence>
<feature type="compositionally biased region" description="Pro residues" evidence="8">
    <location>
        <begin position="82"/>
        <end position="96"/>
    </location>
</feature>
<feature type="region of interest" description="Disordered" evidence="8">
    <location>
        <begin position="660"/>
        <end position="679"/>
    </location>
</feature>
<protein>
    <submittedName>
        <fullName evidence="9">Uncharacterized protein</fullName>
    </submittedName>
</protein>
<proteinExistence type="inferred from homology"/>
<keyword evidence="5" id="KW-0934">Plastid</keyword>
<dbReference type="InterPro" id="IPR044525">
    <property type="entry name" value="DGDG1/2"/>
</dbReference>
<comment type="similarity">
    <text evidence="3">Belongs to the glycosyltransferase group 1 family. Glycosyltransferase 4 subfamily.</text>
</comment>
<feature type="region of interest" description="Disordered" evidence="8">
    <location>
        <begin position="348"/>
        <end position="388"/>
    </location>
</feature>
<feature type="compositionally biased region" description="Low complexity" evidence="8">
    <location>
        <begin position="348"/>
        <end position="361"/>
    </location>
</feature>
<keyword evidence="4" id="KW-0150">Chloroplast</keyword>
<comment type="caution">
    <text evidence="9">The sequence shown here is derived from an EMBL/GenBank/DDBJ whole genome shotgun (WGS) entry which is preliminary data.</text>
</comment>
<organism evidence="9 10">
    <name type="scientific">Cyclostephanos tholiformis</name>
    <dbReference type="NCBI Taxonomy" id="382380"/>
    <lineage>
        <taxon>Eukaryota</taxon>
        <taxon>Sar</taxon>
        <taxon>Stramenopiles</taxon>
        <taxon>Ochrophyta</taxon>
        <taxon>Bacillariophyta</taxon>
        <taxon>Coscinodiscophyceae</taxon>
        <taxon>Thalassiosirophycidae</taxon>
        <taxon>Stephanodiscales</taxon>
        <taxon>Stephanodiscaceae</taxon>
        <taxon>Cyclostephanos</taxon>
    </lineage>
</organism>
<keyword evidence="10" id="KW-1185">Reference proteome</keyword>
<dbReference type="GO" id="GO:0009507">
    <property type="term" value="C:chloroplast"/>
    <property type="evidence" value="ECO:0007669"/>
    <property type="project" value="UniProtKB-SubCell"/>
</dbReference>
<feature type="compositionally biased region" description="Gly residues" evidence="8">
    <location>
        <begin position="30"/>
        <end position="40"/>
    </location>
</feature>
<evidence type="ECO:0000256" key="3">
    <source>
        <dbReference type="ARBA" id="ARBA00009481"/>
    </source>
</evidence>
<reference evidence="9 10" key="1">
    <citation type="submission" date="2024-10" db="EMBL/GenBank/DDBJ databases">
        <title>Updated reference genomes for cyclostephanoid diatoms.</title>
        <authorList>
            <person name="Roberts W.R."/>
            <person name="Alverson A.J."/>
        </authorList>
    </citation>
    <scope>NUCLEOTIDE SEQUENCE [LARGE SCALE GENOMIC DNA]</scope>
    <source>
        <strain evidence="9 10">AJA228-03</strain>
    </source>
</reference>
<dbReference type="PANTHER" id="PTHR46132:SF1">
    <property type="entry name" value="DIGALACTOSYLDIACYLGLYCEROL SYNTHASE 2, CHLOROPLASTIC"/>
    <property type="match status" value="1"/>
</dbReference>
<feature type="region of interest" description="Disordered" evidence="8">
    <location>
        <begin position="263"/>
        <end position="299"/>
    </location>
</feature>
<dbReference type="PANTHER" id="PTHR46132">
    <property type="entry name" value="DIGALACTOSYLDIACYLGLYCEROL SYNTHASE 2, CHLOROPLASTIC"/>
    <property type="match status" value="1"/>
</dbReference>
<dbReference type="AlphaFoldDB" id="A0ABD3SRT1"/>
<comment type="subcellular location">
    <subcellularLocation>
        <location evidence="2">Membrane</location>
    </subcellularLocation>
    <subcellularLocation>
        <location evidence="1">Plastid</location>
        <location evidence="1">Chloroplast</location>
    </subcellularLocation>
</comment>
<evidence type="ECO:0000256" key="5">
    <source>
        <dbReference type="ARBA" id="ARBA00022640"/>
    </source>
</evidence>
<dbReference type="CDD" id="cd01635">
    <property type="entry name" value="Glycosyltransferase_GTB-type"/>
    <property type="match status" value="1"/>
</dbReference>